<dbReference type="EMBL" id="BMRJ01000004">
    <property type="protein sequence ID" value="GGR33999.1"/>
    <property type="molecule type" value="Genomic_DNA"/>
</dbReference>
<dbReference type="Pfam" id="PF19407">
    <property type="entry name" value="DUF5979"/>
    <property type="match status" value="13"/>
</dbReference>
<dbReference type="NCBIfam" id="NF038131">
    <property type="entry name" value="choice_anch_K"/>
    <property type="match status" value="1"/>
</dbReference>
<feature type="domain" description="DUF5979" evidence="4">
    <location>
        <begin position="823"/>
        <end position="918"/>
    </location>
</feature>
<feature type="domain" description="DUF5979" evidence="4">
    <location>
        <begin position="1257"/>
        <end position="1356"/>
    </location>
</feature>
<gene>
    <name evidence="7" type="ORF">GCM10010196_29990</name>
</gene>
<evidence type="ECO:0000259" key="6">
    <source>
        <dbReference type="Pfam" id="PF25549"/>
    </source>
</evidence>
<feature type="domain" description="DUF5979" evidence="4">
    <location>
        <begin position="1821"/>
        <end position="1931"/>
    </location>
</feature>
<evidence type="ECO:0000313" key="8">
    <source>
        <dbReference type="Proteomes" id="UP000610303"/>
    </source>
</evidence>
<keyword evidence="2" id="KW-0472">Membrane</keyword>
<keyword evidence="8" id="KW-1185">Reference proteome</keyword>
<evidence type="ECO:0000313" key="7">
    <source>
        <dbReference type="EMBL" id="GGR33999.1"/>
    </source>
</evidence>
<accession>A0A918CPH9</accession>
<feature type="domain" description="DUF5979" evidence="4">
    <location>
        <begin position="1366"/>
        <end position="1471"/>
    </location>
</feature>
<dbReference type="InterPro" id="IPR045826">
    <property type="entry name" value="SpaA_PFL_dom_2"/>
</dbReference>
<evidence type="ECO:0000259" key="4">
    <source>
        <dbReference type="Pfam" id="PF19407"/>
    </source>
</evidence>
<dbReference type="InterPro" id="IPR046022">
    <property type="entry name" value="DUF5979"/>
</dbReference>
<dbReference type="InterPro" id="IPR055371">
    <property type="entry name" value="SpaA_PFL_dom_4"/>
</dbReference>
<feature type="domain" description="SpaA-like prealbumin fold" evidence="3">
    <location>
        <begin position="2086"/>
        <end position="2196"/>
    </location>
</feature>
<reference evidence="7" key="2">
    <citation type="submission" date="2020-09" db="EMBL/GenBank/DDBJ databases">
        <authorList>
            <person name="Sun Q."/>
            <person name="Ohkuma M."/>
        </authorList>
    </citation>
    <scope>NUCLEOTIDE SEQUENCE</scope>
    <source>
        <strain evidence="7">JCM 3346</strain>
    </source>
</reference>
<feature type="domain" description="DUF5979" evidence="4">
    <location>
        <begin position="1591"/>
        <end position="1702"/>
    </location>
</feature>
<feature type="transmembrane region" description="Helical" evidence="2">
    <location>
        <begin position="2531"/>
        <end position="2550"/>
    </location>
</feature>
<keyword evidence="2" id="KW-0812">Transmembrane</keyword>
<keyword evidence="2" id="KW-1133">Transmembrane helix</keyword>
<dbReference type="Pfam" id="PF25549">
    <property type="entry name" value="DUF7927"/>
    <property type="match status" value="1"/>
</dbReference>
<dbReference type="InterPro" id="IPR047995">
    <property type="entry name" value="Choice_anch_K"/>
</dbReference>
<dbReference type="RefSeq" id="WP_189086217.1">
    <property type="nucleotide sequence ID" value="NZ_BMRJ01000004.1"/>
</dbReference>
<dbReference type="Pfam" id="PF24514">
    <property type="entry name" value="SpaA_4"/>
    <property type="match status" value="1"/>
</dbReference>
<feature type="domain" description="DUF5979" evidence="4">
    <location>
        <begin position="1480"/>
        <end position="1584"/>
    </location>
</feature>
<proteinExistence type="predicted"/>
<name>A0A918CPH9_AGRME</name>
<feature type="region of interest" description="Disordered" evidence="1">
    <location>
        <begin position="2063"/>
        <end position="2085"/>
    </location>
</feature>
<dbReference type="Proteomes" id="UP000610303">
    <property type="component" value="Unassembled WGS sequence"/>
</dbReference>
<feature type="domain" description="DUF5979" evidence="4">
    <location>
        <begin position="928"/>
        <end position="1025"/>
    </location>
</feature>
<dbReference type="Gene3D" id="2.60.40.1170">
    <property type="entry name" value="Mu homology domain, subdomain B"/>
    <property type="match status" value="1"/>
</dbReference>
<evidence type="ECO:0000259" key="3">
    <source>
        <dbReference type="Pfam" id="PF19403"/>
    </source>
</evidence>
<feature type="domain" description="DUF5979" evidence="4">
    <location>
        <begin position="1154"/>
        <end position="1249"/>
    </location>
</feature>
<dbReference type="InterPro" id="IPR057687">
    <property type="entry name" value="DUF7927"/>
</dbReference>
<protein>
    <submittedName>
        <fullName evidence="7">Uncharacterized protein</fullName>
    </submittedName>
</protein>
<feature type="domain" description="SpaA-like prealbumin fold" evidence="5">
    <location>
        <begin position="274"/>
        <end position="383"/>
    </location>
</feature>
<evidence type="ECO:0000256" key="2">
    <source>
        <dbReference type="SAM" id="Phobius"/>
    </source>
</evidence>
<evidence type="ECO:0000259" key="5">
    <source>
        <dbReference type="Pfam" id="PF24514"/>
    </source>
</evidence>
<evidence type="ECO:0000256" key="1">
    <source>
        <dbReference type="SAM" id="MobiDB-lite"/>
    </source>
</evidence>
<feature type="domain" description="DUF5979" evidence="4">
    <location>
        <begin position="494"/>
        <end position="594"/>
    </location>
</feature>
<feature type="domain" description="SpaA-like prealbumin fold" evidence="3">
    <location>
        <begin position="386"/>
        <end position="484"/>
    </location>
</feature>
<feature type="domain" description="DUF5979" evidence="4">
    <location>
        <begin position="602"/>
        <end position="714"/>
    </location>
</feature>
<sequence length="2557" mass="263159">MLTRTRVSSTPRHRDSLPKGRLKKALSVLASGALVIGMGVSGALFAAAPAQAAPVNLGTVEAQVSNHRGDAGSTGQNTGTTSGYCIRYSPPNSSSETGPSNWVASGSEALTAHGRGGSNCPNNLSTSSQSAIGVQPAAGSLAPEPGAAFNIGKITHYNNPINYSGSSDYFKGTVSYRLPSLSKQFDFNWWMWETPNNGNDNQNRDQFKFLNQASDTTISVGGVDYKLVILGFRTVSNGAACPADPGSAVNEWLTYEGQQTQACLYGKLAQVRKLTVKKVVVGSGAPDTTFNFAPTSNLDGSPWKSSFALKGGQSKTADAVQGETITIAENAVADAQWSLTGVACVDSANQPIGTPNLGSRNVTLTNIPASANSDITCTFTNTYATKAKLTLKKIVVSGTANKNAWTLSANTGGGAAELSGNDQGSGVSNANLSAGTYALAESGGPGGYTQQGNWVCTNDGNGSSVTVTNGSVDLVDKASVTCTVTNRYQTGSLEVKKVITDASGFSGTASTPFTGTWSCTVAGQGVVQSGNYTVSTGTAQTVSTTLPAGAECTVTENGPSGNLKNGSYEWVQYATDGPKTIVDNQKTTITVTNSTKQNTGTFTVEKKVSPADANTPAGGYTGGTGRQFTVHYVCTLGGQTVSEGDLQVTPGTPVSGPTLPTSTSCALTEPAFSAKAGDFADASYEWAGRTVLPNVVTIPKGVDATVDSTVTNTFVRNFTKLDVKKVVTGAGYTSTADDFTVNVVCGSTTTPLTLKNGETETVQNIPVGSLCTVQEVTPITAPLDAGHEWGAPTYAPGTQVTVVKGETKLVTVTNTTVPVYGQVSVTKATEGGGIAADKTFDVTVSCGAKTYNAAIKAGETYTTPAGELLAGTECTVHEGAVSGGLVDDSYAWAATPVANDVKVTVAKNETKNVVITNTTQRVYGSLVITKDLVDPDGVYSGPGFSGTYSCTDGTSGDWGPLGDGGQATVTGILLGSSCTVTETAPAAPAPGDASYVWAGIDYAPGTQVTLSAATPNPGVTVTNSVVRQSGSFAVAKTVEGDAAGYDPAVPFGFDWVCTDDSNKEYSGSFDVLAGAVGGPGQNIPAGSDCTVTEHDAPAPASAYTWDGVTLTATPGGSPQDGRSVSFTIPAPQNGDPVTVQVSAVNALSKKYGSVELTKVVEGDGYIGGAEQEFEASVACGVNGTESVTFTTGGSDALQLPLGSECTVTEVTPVGGLADGSWAWDGVTVSPETFTITAPGQKVDVTITNTLKRVYGAVTLEKTLSGPSGVVDPDREYSGTWQCTHDGDAPVSGDWTTTAGASAITLSDEVLVDSDCVVLGEDLSQAPSNDPSYTWGTPVLTGDTVGAAEPALLVVGNSFSRETGKIEVLKAVTGDTEGYVAQAAGGKDFPINYDCSVDGVAGHLMGTVNVADGQKTVLVDGVPLGWSCSLSEGQLDPDTLKDASYSWGQATVSPAQLTLGSNGETKLVNVTNPISQAFGTFTVTKQLDQVPGKVVADGTGYTGTWSCSYDGDVVASGDWQIDDASGGTTEAFGPVPLTSECSITEDEPSDGDLATGWSWNTPAIADPVEIVSSDVVPTIAVTNSVSQLWGALELTKVTEGDTAGIPAGLDVTGSWTCDWVDGEGEDAQAGGQWTVPATGGTVSLFTAAQKKVPVGADCQVQEDTLDNGELKDPSYAWAAPDNGETVTLVDGQTAGITVTNTVERVRGTVIIDKVVTGPAKDLVAGDMPFTGTLSCVYGDDPAVEYEWTATPEGNATVTGVLATSECTAVETAPTSGPVPTDPSYQWVEVVGYDGNPATVPAAGDDWPVVTVTNDTFRLKGDFTIEKVVSGSDAALEGVDPDASYTFEYSCTLPEGGDPVTGELTATATTPANLPAGVELPAGTECTVTEPADQLPGLKDDAYSWGDVSYTSSDGGATTEGRSITFTIAGKGAEELGHVLVTATNPITKTPGAFTTAKTSNPPSGSTVLPGDTITYTVTVTPTGAVTVHDIVAVDDLSGVLGKAVLDEDGITASVGTFAFDDATQKLTWTVGDLAADAGTQTLVYSVKVNADAWDATIGNSVTAGGDVPSDECTPEEPCTTDHHTDPEPAHLTLVKEVDNSAFEGKLGEGQVPGKPADWRLRLLGQGESVFHGLGGSADIFDREVKPGAYTLLESLDNETNPLLGFYSPGDWRCVGEGVSLSEGVLTLEPGADGTCTILNTAKTVDLSIDKHHVEQNDGGDWLVPTDEDSSYPYSITVKNNTPNLVVPNVVVTDELPATLKAAPVEEWTVPAGWTAALSGASAEGFGGTATFTKDASWTPEEAQSYEFGFQVTTAAELPREDGSDTGKILDIVNSATVTSGGVEGTPDDNTSTEETPVKSIEVNALAMCIANAPWVTYELTPYNIENVEMPRVVMIWWTPEAYAARNPNIPASDIDGILADGAAKVDEIVPPANAQSGVTITGQQLWPGAAVDAAGNGIAWPGWRLLPNGRWVLDPTAPFYDLRGNAIVEIRMNPSTDAVEAYPPATPDCNAAPTQPKPNASGMANTGFDPSWGIWGAAILVIGGVGLLLIIRRRRTAE</sequence>
<feature type="domain" description="DUF5979" evidence="4">
    <location>
        <begin position="721"/>
        <end position="815"/>
    </location>
</feature>
<feature type="domain" description="DUF5979" evidence="4">
    <location>
        <begin position="1032"/>
        <end position="1141"/>
    </location>
</feature>
<comment type="caution">
    <text evidence="7">The sequence shown here is derived from an EMBL/GenBank/DDBJ whole genome shotgun (WGS) entry which is preliminary data.</text>
</comment>
<feature type="domain" description="DUF5979" evidence="4">
    <location>
        <begin position="1709"/>
        <end position="1813"/>
    </location>
</feature>
<dbReference type="Pfam" id="PF19403">
    <property type="entry name" value="SpaA_2"/>
    <property type="match status" value="2"/>
</dbReference>
<organism evidence="7 8">
    <name type="scientific">Agromyces mediolanus</name>
    <name type="common">Corynebacterium mediolanum</name>
    <dbReference type="NCBI Taxonomy" id="41986"/>
    <lineage>
        <taxon>Bacteria</taxon>
        <taxon>Bacillati</taxon>
        <taxon>Actinomycetota</taxon>
        <taxon>Actinomycetes</taxon>
        <taxon>Micrococcales</taxon>
        <taxon>Microbacteriaceae</taxon>
        <taxon>Agromyces</taxon>
    </lineage>
</organism>
<feature type="domain" description="DUF7927" evidence="6">
    <location>
        <begin position="1953"/>
        <end position="2082"/>
    </location>
</feature>
<reference evidence="7" key="1">
    <citation type="journal article" date="2014" name="Int. J. Syst. Evol. Microbiol.">
        <title>Complete genome sequence of Corynebacterium casei LMG S-19264T (=DSM 44701T), isolated from a smear-ripened cheese.</title>
        <authorList>
            <consortium name="US DOE Joint Genome Institute (JGI-PGF)"/>
            <person name="Walter F."/>
            <person name="Albersmeier A."/>
            <person name="Kalinowski J."/>
            <person name="Ruckert C."/>
        </authorList>
    </citation>
    <scope>NUCLEOTIDE SEQUENCE</scope>
    <source>
        <strain evidence="7">JCM 3346</strain>
    </source>
</reference>